<gene>
    <name evidence="2" type="ORF">UFOPK2969_01693</name>
</gene>
<feature type="region of interest" description="Disordered" evidence="1">
    <location>
        <begin position="1"/>
        <end position="20"/>
    </location>
</feature>
<evidence type="ECO:0000256" key="1">
    <source>
        <dbReference type="SAM" id="MobiDB-lite"/>
    </source>
</evidence>
<dbReference type="AlphaFoldDB" id="A0A6J6Y6H9"/>
<protein>
    <submittedName>
        <fullName evidence="2">Unannotated protein</fullName>
    </submittedName>
</protein>
<proteinExistence type="predicted"/>
<evidence type="ECO:0000313" key="2">
    <source>
        <dbReference type="EMBL" id="CAB4805221.1"/>
    </source>
</evidence>
<name>A0A6J6Y6H9_9ZZZZ</name>
<dbReference type="EMBL" id="CAFAAD010000184">
    <property type="protein sequence ID" value="CAB4805221.1"/>
    <property type="molecule type" value="Genomic_DNA"/>
</dbReference>
<sequence length="178" mass="20730">MSFASRGRPFATQPRTRCHRASLKPQNSEIHAWCERVIDHDGPTATFHRFTTDTYVTAEIQTCSAHAVLYHLGKKEVGSLPFPNSTKIKMEPEWSMDKRRTNVKNNTVEFSRRYPQFVCLKRIAISKFIECVVVSNFTQNIKKRRIKKSVGRFPRIDSQCNHCKHFGTYKYRITSMTV</sequence>
<accession>A0A6J6Y6H9</accession>
<organism evidence="2">
    <name type="scientific">freshwater metagenome</name>
    <dbReference type="NCBI Taxonomy" id="449393"/>
    <lineage>
        <taxon>unclassified sequences</taxon>
        <taxon>metagenomes</taxon>
        <taxon>ecological metagenomes</taxon>
    </lineage>
</organism>
<reference evidence="2" key="1">
    <citation type="submission" date="2020-05" db="EMBL/GenBank/DDBJ databases">
        <authorList>
            <person name="Chiriac C."/>
            <person name="Salcher M."/>
            <person name="Ghai R."/>
            <person name="Kavagutti S V."/>
        </authorList>
    </citation>
    <scope>NUCLEOTIDE SEQUENCE</scope>
</reference>